<dbReference type="OrthoDB" id="3540210at2759"/>
<feature type="transmembrane region" description="Helical" evidence="2">
    <location>
        <begin position="88"/>
        <end position="109"/>
    </location>
</feature>
<dbReference type="AlphaFoldDB" id="A0A2A9PHB7"/>
<feature type="compositionally biased region" description="Polar residues" evidence="1">
    <location>
        <begin position="672"/>
        <end position="681"/>
    </location>
</feature>
<keyword evidence="4" id="KW-1185">Reference proteome</keyword>
<feature type="compositionally biased region" description="Polar residues" evidence="1">
    <location>
        <begin position="653"/>
        <end position="663"/>
    </location>
</feature>
<reference evidence="3 4" key="1">
    <citation type="journal article" date="2015" name="BMC Genomics">
        <title>Gene expression during zombie ant biting behavior reflects the complexity underlying fungal parasitic behavioral manipulation.</title>
        <authorList>
            <person name="de Bekker C."/>
            <person name="Ohm R.A."/>
            <person name="Loreto R.G."/>
            <person name="Sebastian A."/>
            <person name="Albert I."/>
            <person name="Merrow M."/>
            <person name="Brachmann A."/>
            <person name="Hughes D.P."/>
        </authorList>
    </citation>
    <scope>NUCLEOTIDE SEQUENCE [LARGE SCALE GENOMIC DNA]</scope>
    <source>
        <strain evidence="3 4">SC16a</strain>
    </source>
</reference>
<evidence type="ECO:0000256" key="1">
    <source>
        <dbReference type="SAM" id="MobiDB-lite"/>
    </source>
</evidence>
<keyword evidence="2" id="KW-0812">Transmembrane</keyword>
<feature type="region of interest" description="Disordered" evidence="1">
    <location>
        <begin position="645"/>
        <end position="740"/>
    </location>
</feature>
<comment type="caution">
    <text evidence="3">The sequence shown here is derived from an EMBL/GenBank/DDBJ whole genome shotgun (WGS) entry which is preliminary data.</text>
</comment>
<evidence type="ECO:0000313" key="4">
    <source>
        <dbReference type="Proteomes" id="UP000037136"/>
    </source>
</evidence>
<gene>
    <name evidence="3" type="ORF">XA68_10660</name>
</gene>
<feature type="transmembrane region" description="Helical" evidence="2">
    <location>
        <begin position="121"/>
        <end position="140"/>
    </location>
</feature>
<dbReference type="Proteomes" id="UP000037136">
    <property type="component" value="Unassembled WGS sequence"/>
</dbReference>
<feature type="transmembrane region" description="Helical" evidence="2">
    <location>
        <begin position="44"/>
        <end position="68"/>
    </location>
</feature>
<keyword evidence="2" id="KW-0472">Membrane</keyword>
<name>A0A2A9PHB7_OPHUN</name>
<feature type="compositionally biased region" description="Polar residues" evidence="1">
    <location>
        <begin position="729"/>
        <end position="740"/>
    </location>
</feature>
<protein>
    <submittedName>
        <fullName evidence="3">Uncharacterized protein</fullName>
    </submittedName>
</protein>
<evidence type="ECO:0000256" key="2">
    <source>
        <dbReference type="SAM" id="Phobius"/>
    </source>
</evidence>
<reference evidence="3 4" key="2">
    <citation type="journal article" date="2017" name="Sci. Rep.">
        <title>Ant-infecting Ophiocordyceps genomes reveal a high diversity of potential behavioral manipulation genes and a possible major role for enterotoxins.</title>
        <authorList>
            <person name="de Bekker C."/>
            <person name="Ohm R.A."/>
            <person name="Evans H.C."/>
            <person name="Brachmann A."/>
            <person name="Hughes D.P."/>
        </authorList>
    </citation>
    <scope>NUCLEOTIDE SEQUENCE [LARGE SCALE GENOMIC DNA]</scope>
    <source>
        <strain evidence="3 4">SC16a</strain>
    </source>
</reference>
<evidence type="ECO:0000313" key="3">
    <source>
        <dbReference type="EMBL" id="PFH60604.1"/>
    </source>
</evidence>
<organism evidence="3 4">
    <name type="scientific">Ophiocordyceps unilateralis</name>
    <name type="common">Zombie-ant fungus</name>
    <name type="synonym">Torrubia unilateralis</name>
    <dbReference type="NCBI Taxonomy" id="268505"/>
    <lineage>
        <taxon>Eukaryota</taxon>
        <taxon>Fungi</taxon>
        <taxon>Dikarya</taxon>
        <taxon>Ascomycota</taxon>
        <taxon>Pezizomycotina</taxon>
        <taxon>Sordariomycetes</taxon>
        <taxon>Hypocreomycetidae</taxon>
        <taxon>Hypocreales</taxon>
        <taxon>Ophiocordycipitaceae</taxon>
        <taxon>Ophiocordyceps</taxon>
    </lineage>
</organism>
<sequence>MSSSLGDLTTAKLQRQVYLGVWTDWSRGPFMGLTLTLKRPQGSLLIAFTAFFISLVASCFWRILVLFIHRLYSTPAPRDALHHQRQVLLRNSITAPSSFWAFSQLWWTWRRSGRDSLMRTLPVILCALFTMAVFAVAGGFSSQISSGISNAALLDGSRCGGILSPRMTRNPEDLAIILPYTVRRNSNAANYAQQCYTAQSAGMLDCATFVQQNLPRKINGQAPCPFKGGICRSNTSNLVLDTGYINSHQHLGVNYPPENRILFKYMLQCAPLETSGYSRTVATSSRNYTRYYYGHQRSGQDYTTQAKTVDEQYDATDHEPRSANSYPGFILDHAECLNMNRGPYLDNSDFNPIPELFRPDGDLSIFFLSGNGASFMRPTPDPWYRGTVPGKDGVVMNADSSDANMTFTLYRPEEAASPLACLRQYQFCNASHHCGLLGGYLDAWYSSKPFLNTSVLRTRDPVNIYTDPIFWFTDVVASGTNAFTETATSLRGNSLQSQQAFINGIMGILPDNQWQLDVTHWWNTALAAIQAAFVLTASGPTDPTIAKFNSTIDEPVFGLYITYITGTIIIVVSYTLEPILHYFRRWRNPNKFTYLEWSDGQTLQLQRAAYQGIGCGTWTGYTDAVPTTKRDEILADLYTAYTDPCHDERTEEGNNSLMPSASAMSGDDTLRHQASQVQESLQELHVSRQECNSSRPPESGSARVSLRGTGDSSSTAERHAITRSLEPGFSSTTEVSRPST</sequence>
<dbReference type="EMBL" id="LAZP02000118">
    <property type="protein sequence ID" value="PFH60604.1"/>
    <property type="molecule type" value="Genomic_DNA"/>
</dbReference>
<keyword evidence="2" id="KW-1133">Transmembrane helix</keyword>
<accession>A0A2A9PHB7</accession>
<proteinExistence type="predicted"/>
<feature type="transmembrane region" description="Helical" evidence="2">
    <location>
        <begin position="557"/>
        <end position="576"/>
    </location>
</feature>